<organism evidence="1 2">
    <name type="scientific">Lactobacillus gasseri</name>
    <dbReference type="NCBI Taxonomy" id="1596"/>
    <lineage>
        <taxon>Bacteria</taxon>
        <taxon>Bacillati</taxon>
        <taxon>Bacillota</taxon>
        <taxon>Bacilli</taxon>
        <taxon>Lactobacillales</taxon>
        <taxon>Lactobacillaceae</taxon>
        <taxon>Lactobacillus</taxon>
    </lineage>
</organism>
<proteinExistence type="predicted"/>
<evidence type="ECO:0008006" key="3">
    <source>
        <dbReference type="Google" id="ProtNLM"/>
    </source>
</evidence>
<sequence length="97" mass="11112">MEKEQKEKQLVFMKAADKYFNSMNLVVCANCYHVVHDGNYCEQCGNHLNKVVAFKNKKIVEEKIKKCVICGEKAELNLGNNIWICDNCAQIQGELID</sequence>
<evidence type="ECO:0000313" key="2">
    <source>
        <dbReference type="Proteomes" id="UP000663932"/>
    </source>
</evidence>
<reference evidence="1" key="1">
    <citation type="submission" date="2021-03" db="EMBL/GenBank/DDBJ databases">
        <title>Whole genome sequence of Lactobacillus gasseri HL75.</title>
        <authorList>
            <person name="Kim J.-M."/>
            <person name="Chung S.H."/>
            <person name="Kim J.-S."/>
        </authorList>
    </citation>
    <scope>NUCLEOTIDE SEQUENCE</scope>
    <source>
        <strain evidence="1">HL75</strain>
    </source>
</reference>
<evidence type="ECO:0000313" key="1">
    <source>
        <dbReference type="EMBL" id="QTD66314.1"/>
    </source>
</evidence>
<accession>A0A8A4UYJ4</accession>
<name>A0A8A4UYJ4_LACGS</name>
<dbReference type="EMBL" id="CP071801">
    <property type="protein sequence ID" value="QTD66314.1"/>
    <property type="molecule type" value="Genomic_DNA"/>
</dbReference>
<dbReference type="Proteomes" id="UP000663932">
    <property type="component" value="Chromosome"/>
</dbReference>
<dbReference type="AlphaFoldDB" id="A0A8A4UYJ4"/>
<dbReference type="RefSeq" id="WP_144231552.1">
    <property type="nucleotide sequence ID" value="NZ_CABHMU010000012.1"/>
</dbReference>
<gene>
    <name evidence="1" type="ORF">J3E67_000643</name>
</gene>
<protein>
    <recommendedName>
        <fullName evidence="3">DZANK-type domain-containing protein</fullName>
    </recommendedName>
</protein>